<evidence type="ECO:0000313" key="2">
    <source>
        <dbReference type="EMBL" id="PXV93407.1"/>
    </source>
</evidence>
<evidence type="ECO:0008006" key="4">
    <source>
        <dbReference type="Google" id="ProtNLM"/>
    </source>
</evidence>
<gene>
    <name evidence="2" type="ORF">C8E03_102175</name>
</gene>
<sequence length="270" mass="29072">MRIESKLSIRLARTKASRQAMKERKSSRSAASKKNTTSNKSTTTNSILSALNSKKTTASKYQTSTTTQLKTNYTAVKTVAGKVQEDAAKLLATGSDSLFGKALSVKAAQENSTAAENTLGETNELTAAESAKAKESVLKVINSFIDDYNTMLNKLDNIGGSLNNMYAKQLRNYVTQNETALKNIGITKTKAGTLSVNQEKLKTADISAIQKVFGTNGSFVYKVASKSKSVEVNAETNLASLNKSTYSSFNYNKSGISYNSDKTSSYHAKG</sequence>
<feature type="region of interest" description="Disordered" evidence="1">
    <location>
        <begin position="13"/>
        <end position="46"/>
    </location>
</feature>
<feature type="compositionally biased region" description="Low complexity" evidence="1">
    <location>
        <begin position="28"/>
        <end position="46"/>
    </location>
</feature>
<dbReference type="Proteomes" id="UP000247523">
    <property type="component" value="Unassembled WGS sequence"/>
</dbReference>
<evidence type="ECO:0000313" key="3">
    <source>
        <dbReference type="Proteomes" id="UP000247523"/>
    </source>
</evidence>
<organism evidence="2 3">
    <name type="scientific">Lachnotalea glycerini</name>
    <dbReference type="NCBI Taxonomy" id="1763509"/>
    <lineage>
        <taxon>Bacteria</taxon>
        <taxon>Bacillati</taxon>
        <taxon>Bacillota</taxon>
        <taxon>Clostridia</taxon>
        <taxon>Lachnospirales</taxon>
        <taxon>Lachnospiraceae</taxon>
        <taxon>Lachnotalea</taxon>
    </lineage>
</organism>
<comment type="caution">
    <text evidence="2">The sequence shown here is derived from an EMBL/GenBank/DDBJ whole genome shotgun (WGS) entry which is preliminary data.</text>
</comment>
<dbReference type="RefSeq" id="WP_110290493.1">
    <property type="nucleotide sequence ID" value="NZ_QICS01000002.1"/>
</dbReference>
<dbReference type="AlphaFoldDB" id="A0A318EPQ4"/>
<evidence type="ECO:0000256" key="1">
    <source>
        <dbReference type="SAM" id="MobiDB-lite"/>
    </source>
</evidence>
<reference evidence="2 3" key="1">
    <citation type="submission" date="2018-05" db="EMBL/GenBank/DDBJ databases">
        <title>Genomic Encyclopedia of Type Strains, Phase IV (KMG-IV): sequencing the most valuable type-strain genomes for metagenomic binning, comparative biology and taxonomic classification.</title>
        <authorList>
            <person name="Goeker M."/>
        </authorList>
    </citation>
    <scope>NUCLEOTIDE SEQUENCE [LARGE SCALE GENOMIC DNA]</scope>
    <source>
        <strain evidence="2 3">DSM 28816</strain>
    </source>
</reference>
<accession>A0A318EPQ4</accession>
<proteinExistence type="predicted"/>
<dbReference type="EMBL" id="QICS01000002">
    <property type="protein sequence ID" value="PXV93407.1"/>
    <property type="molecule type" value="Genomic_DNA"/>
</dbReference>
<protein>
    <recommendedName>
        <fullName evidence="4">Flagellar hook-associated protein 2 C-terminal domain-containing protein</fullName>
    </recommendedName>
</protein>
<name>A0A318EPQ4_9FIRM</name>